<comment type="caution">
    <text evidence="1">The sequence shown here is derived from an EMBL/GenBank/DDBJ whole genome shotgun (WGS) entry which is preliminary data.</text>
</comment>
<dbReference type="AlphaFoldDB" id="A0A8T0F3Q9"/>
<proteinExistence type="predicted"/>
<keyword evidence="2" id="KW-1185">Reference proteome</keyword>
<reference evidence="1" key="2">
    <citation type="submission" date="2020-06" db="EMBL/GenBank/DDBJ databases">
        <authorList>
            <person name="Sheffer M."/>
        </authorList>
    </citation>
    <scope>NUCLEOTIDE SEQUENCE</scope>
</reference>
<evidence type="ECO:0000313" key="2">
    <source>
        <dbReference type="Proteomes" id="UP000807504"/>
    </source>
</evidence>
<organism evidence="1 2">
    <name type="scientific">Argiope bruennichi</name>
    <name type="common">Wasp spider</name>
    <name type="synonym">Aranea bruennichi</name>
    <dbReference type="NCBI Taxonomy" id="94029"/>
    <lineage>
        <taxon>Eukaryota</taxon>
        <taxon>Metazoa</taxon>
        <taxon>Ecdysozoa</taxon>
        <taxon>Arthropoda</taxon>
        <taxon>Chelicerata</taxon>
        <taxon>Arachnida</taxon>
        <taxon>Araneae</taxon>
        <taxon>Araneomorphae</taxon>
        <taxon>Entelegynae</taxon>
        <taxon>Araneoidea</taxon>
        <taxon>Araneidae</taxon>
        <taxon>Argiope</taxon>
    </lineage>
</organism>
<dbReference type="Proteomes" id="UP000807504">
    <property type="component" value="Unassembled WGS sequence"/>
</dbReference>
<sequence>MAKKDFMMNFRNVAYCDSLTYIDFKDFLNLVSKANKYDFEVYFENIKAYPDGHEICFSVPVHGSPDVETKTLVLDFSTTCRAPSTWIVRFFYKRVPETGKINCSVSLSRTDDGKHAMHAFSLVTFYDVQGQVARFTQVVCSGPVNSGGTIQGGIRDEDNSEIINQRLLVRICVHIYKCHGKP</sequence>
<evidence type="ECO:0000313" key="1">
    <source>
        <dbReference type="EMBL" id="KAF8784888.1"/>
    </source>
</evidence>
<dbReference type="EMBL" id="JABXBU010000030">
    <property type="protein sequence ID" value="KAF8784888.1"/>
    <property type="molecule type" value="Genomic_DNA"/>
</dbReference>
<name>A0A8T0F3Q9_ARGBR</name>
<gene>
    <name evidence="1" type="ORF">HNY73_010500</name>
</gene>
<reference evidence="1" key="1">
    <citation type="journal article" date="2020" name="bioRxiv">
        <title>Chromosome-level reference genome of the European wasp spider Argiope bruennichi: a resource for studies on range expansion and evolutionary adaptation.</title>
        <authorList>
            <person name="Sheffer M.M."/>
            <person name="Hoppe A."/>
            <person name="Krehenwinkel H."/>
            <person name="Uhl G."/>
            <person name="Kuss A.W."/>
            <person name="Jensen L."/>
            <person name="Jensen C."/>
            <person name="Gillespie R.G."/>
            <person name="Hoff K.J."/>
            <person name="Prost S."/>
        </authorList>
    </citation>
    <scope>NUCLEOTIDE SEQUENCE</scope>
</reference>
<protein>
    <submittedName>
        <fullName evidence="1">Uncharacterized protein</fullName>
    </submittedName>
</protein>
<accession>A0A8T0F3Q9</accession>